<feature type="binding site" evidence="5">
    <location>
        <position position="154"/>
    </location>
    <ligand>
        <name>Mg(2+)</name>
        <dbReference type="ChEBI" id="CHEBI:18420"/>
    </ligand>
</feature>
<dbReference type="GO" id="GO:0000287">
    <property type="term" value="F:magnesium ion binding"/>
    <property type="evidence" value="ECO:0007669"/>
    <property type="project" value="TreeGrafter"/>
</dbReference>
<dbReference type="PANTHER" id="PTHR32308:SF0">
    <property type="entry name" value="HPCH_HPAI ALDOLASE_CITRATE LYASE DOMAIN-CONTAINING PROTEIN"/>
    <property type="match status" value="1"/>
</dbReference>
<feature type="binding site" evidence="4">
    <location>
        <position position="63"/>
    </location>
    <ligand>
        <name>substrate</name>
    </ligand>
</feature>
<dbReference type="RefSeq" id="WP_130355878.1">
    <property type="nucleotide sequence ID" value="NZ_SGXC01000001.1"/>
</dbReference>
<dbReference type="GO" id="GO:0016829">
    <property type="term" value="F:lyase activity"/>
    <property type="evidence" value="ECO:0007669"/>
    <property type="project" value="UniProtKB-KW"/>
</dbReference>
<evidence type="ECO:0000313" key="7">
    <source>
        <dbReference type="EMBL" id="RZS84523.1"/>
    </source>
</evidence>
<dbReference type="OrthoDB" id="348111at2"/>
<dbReference type="GO" id="GO:0006107">
    <property type="term" value="P:oxaloacetate metabolic process"/>
    <property type="evidence" value="ECO:0007669"/>
    <property type="project" value="TreeGrafter"/>
</dbReference>
<evidence type="ECO:0000256" key="1">
    <source>
        <dbReference type="ARBA" id="ARBA00001946"/>
    </source>
</evidence>
<keyword evidence="7" id="KW-0456">Lyase</keyword>
<protein>
    <submittedName>
        <fullName evidence="7">Citrate lyase subunit beta/citryl-CoA lyase</fullName>
    </submittedName>
</protein>
<evidence type="ECO:0000256" key="3">
    <source>
        <dbReference type="ARBA" id="ARBA00022842"/>
    </source>
</evidence>
<evidence type="ECO:0000256" key="5">
    <source>
        <dbReference type="PIRSR" id="PIRSR015582-2"/>
    </source>
</evidence>
<name>A0A4Q7NI15_9BURK</name>
<feature type="binding site" evidence="4">
    <location>
        <position position="127"/>
    </location>
    <ligand>
        <name>substrate</name>
    </ligand>
</feature>
<dbReference type="InterPro" id="IPR011206">
    <property type="entry name" value="Citrate_lyase_beta/mcl1/mcl2"/>
</dbReference>
<sequence length="284" mass="30311">MVRSMLFVPGDAPRKFDKAAASVADALILDLEDSVAPGRKAAARDAVRAMLGQAPAGKQVWVRINALDSGEALADLAAVVPGRPFGIVLPKCARRADLERADHYLDACEAMAGLPEGGIRILAIVTETARSLFGLHDYAGATPRLWGLSWGAEDLAADLGARGNREAGRYTEPFRLARSLCLAAAAAAGVRAVDTVCVDLDAPDILANETREAVRDGFVAKLAIHPRHVEPINRLLTPDETQLQWARAVVRAFDAHPGAGTLDLDGKMIDRPHLRLARRLLGGE</sequence>
<evidence type="ECO:0000256" key="2">
    <source>
        <dbReference type="ARBA" id="ARBA00022723"/>
    </source>
</evidence>
<dbReference type="SUPFAM" id="SSF51621">
    <property type="entry name" value="Phosphoenolpyruvate/pyruvate domain"/>
    <property type="match status" value="1"/>
</dbReference>
<dbReference type="EMBL" id="SGXC01000001">
    <property type="protein sequence ID" value="RZS84523.1"/>
    <property type="molecule type" value="Genomic_DNA"/>
</dbReference>
<dbReference type="Gene3D" id="3.20.20.60">
    <property type="entry name" value="Phosphoenolpyruvate-binding domains"/>
    <property type="match status" value="1"/>
</dbReference>
<comment type="caution">
    <text evidence="7">The sequence shown here is derived from an EMBL/GenBank/DDBJ whole genome shotgun (WGS) entry which is preliminary data.</text>
</comment>
<evidence type="ECO:0000259" key="6">
    <source>
        <dbReference type="Pfam" id="PF03328"/>
    </source>
</evidence>
<evidence type="ECO:0000256" key="4">
    <source>
        <dbReference type="PIRSR" id="PIRSR015582-1"/>
    </source>
</evidence>
<proteinExistence type="predicted"/>
<organism evidence="7 8">
    <name type="scientific">Pigmentiphaga kullae</name>
    <dbReference type="NCBI Taxonomy" id="151784"/>
    <lineage>
        <taxon>Bacteria</taxon>
        <taxon>Pseudomonadati</taxon>
        <taxon>Pseudomonadota</taxon>
        <taxon>Betaproteobacteria</taxon>
        <taxon>Burkholderiales</taxon>
        <taxon>Alcaligenaceae</taxon>
        <taxon>Pigmentiphaga</taxon>
    </lineage>
</organism>
<keyword evidence="3 5" id="KW-0460">Magnesium</keyword>
<keyword evidence="8" id="KW-1185">Reference proteome</keyword>
<feature type="binding site" evidence="5">
    <location>
        <position position="127"/>
    </location>
    <ligand>
        <name>Mg(2+)</name>
        <dbReference type="ChEBI" id="CHEBI:18420"/>
    </ligand>
</feature>
<accession>A0A4Q7NI15</accession>
<dbReference type="Pfam" id="PF03328">
    <property type="entry name" value="HpcH_HpaI"/>
    <property type="match status" value="1"/>
</dbReference>
<keyword evidence="2 5" id="KW-0479">Metal-binding</keyword>
<dbReference type="AlphaFoldDB" id="A0A4Q7NI15"/>
<dbReference type="PIRSF" id="PIRSF015582">
    <property type="entry name" value="Cit_lyase_B"/>
    <property type="match status" value="1"/>
</dbReference>
<gene>
    <name evidence="7" type="ORF">EV675_0540</name>
</gene>
<dbReference type="InterPro" id="IPR040442">
    <property type="entry name" value="Pyrv_kinase-like_dom_sf"/>
</dbReference>
<comment type="cofactor">
    <cofactor evidence="1">
        <name>Mg(2+)</name>
        <dbReference type="ChEBI" id="CHEBI:18420"/>
    </cofactor>
</comment>
<evidence type="ECO:0000313" key="8">
    <source>
        <dbReference type="Proteomes" id="UP000292445"/>
    </source>
</evidence>
<dbReference type="Proteomes" id="UP000292445">
    <property type="component" value="Unassembled WGS sequence"/>
</dbReference>
<dbReference type="InterPro" id="IPR015813">
    <property type="entry name" value="Pyrv/PenolPyrv_kinase-like_dom"/>
</dbReference>
<feature type="domain" description="HpcH/HpaI aldolase/citrate lyase" evidence="6">
    <location>
        <begin position="3"/>
        <end position="226"/>
    </location>
</feature>
<reference evidence="7 8" key="1">
    <citation type="submission" date="2019-02" db="EMBL/GenBank/DDBJ databases">
        <title>Genomic Encyclopedia of Type Strains, Phase IV (KMG-IV): sequencing the most valuable type-strain genomes for metagenomic binning, comparative biology and taxonomic classification.</title>
        <authorList>
            <person name="Goeker M."/>
        </authorList>
    </citation>
    <scope>NUCLEOTIDE SEQUENCE [LARGE SCALE GENOMIC DNA]</scope>
    <source>
        <strain evidence="7 8">K24</strain>
    </source>
</reference>
<dbReference type="InterPro" id="IPR005000">
    <property type="entry name" value="Aldolase/citrate-lyase_domain"/>
</dbReference>
<dbReference type="PANTHER" id="PTHR32308">
    <property type="entry name" value="LYASE BETA SUBUNIT, PUTATIVE (AFU_ORTHOLOGUE AFUA_4G13030)-RELATED"/>
    <property type="match status" value="1"/>
</dbReference>